<feature type="non-terminal residue" evidence="2">
    <location>
        <position position="1"/>
    </location>
</feature>
<accession>A0A6J4UN54</accession>
<evidence type="ECO:0000256" key="1">
    <source>
        <dbReference type="SAM" id="MobiDB-lite"/>
    </source>
</evidence>
<protein>
    <submittedName>
        <fullName evidence="2">3-oxoacyl-[acyl-carrier protein] reductase</fullName>
        <ecNumber evidence="2">1.1.1.100</ecNumber>
    </submittedName>
</protein>
<gene>
    <name evidence="2" type="ORF">AVDCRST_MAG33-1114</name>
</gene>
<dbReference type="EC" id="1.1.1.100" evidence="2"/>
<dbReference type="EMBL" id="CADCWK010000105">
    <property type="protein sequence ID" value="CAA9553810.1"/>
    <property type="molecule type" value="Genomic_DNA"/>
</dbReference>
<feature type="non-terminal residue" evidence="2">
    <location>
        <position position="273"/>
    </location>
</feature>
<feature type="compositionally biased region" description="Basic and acidic residues" evidence="1">
    <location>
        <begin position="131"/>
        <end position="153"/>
    </location>
</feature>
<feature type="compositionally biased region" description="Basic residues" evidence="1">
    <location>
        <begin position="1"/>
        <end position="15"/>
    </location>
</feature>
<sequence length="273" mass="31747">DSRAGGQRRPRHGGRPRAGTGPCGPPRFGWRRRHRPGHLRRHPHRRLSACHRRRPRRDRATGRGPRTAGRGAQGRRPGSRRPAGRRRRGRGRARPRADRRRQRRHRPDHGWLRRGRHVRRRDRRQPRRRVEHGEGGGAVDDRGRPRRFDRADQLHPGPQGHRRRRHGGHHRLRDQQARPGRADAFLRALARAVLDPREHGASDRRPDADDHQRRHAGAPAVDAGDLRPTGQPAPGPDGRVPGHQRRGRLPRLRLRPLSHRRDPARRRRVPRQM</sequence>
<organism evidence="2">
    <name type="scientific">uncultured Thermomicrobiales bacterium</name>
    <dbReference type="NCBI Taxonomy" id="1645740"/>
    <lineage>
        <taxon>Bacteria</taxon>
        <taxon>Pseudomonadati</taxon>
        <taxon>Thermomicrobiota</taxon>
        <taxon>Thermomicrobia</taxon>
        <taxon>Thermomicrobiales</taxon>
        <taxon>environmental samples</taxon>
    </lineage>
</organism>
<keyword evidence="2" id="KW-0560">Oxidoreductase</keyword>
<feature type="compositionally biased region" description="Low complexity" evidence="1">
    <location>
        <begin position="62"/>
        <end position="76"/>
    </location>
</feature>
<name>A0A6J4UN54_9BACT</name>
<reference evidence="2" key="1">
    <citation type="submission" date="2020-02" db="EMBL/GenBank/DDBJ databases">
        <authorList>
            <person name="Meier V. D."/>
        </authorList>
    </citation>
    <scope>NUCLEOTIDE SEQUENCE</scope>
    <source>
        <strain evidence="2">AVDCRST_MAG33</strain>
    </source>
</reference>
<feature type="compositionally biased region" description="Basic and acidic residues" evidence="1">
    <location>
        <begin position="194"/>
        <end position="212"/>
    </location>
</feature>
<feature type="compositionally biased region" description="Basic residues" evidence="1">
    <location>
        <begin position="160"/>
        <end position="172"/>
    </location>
</feature>
<dbReference type="GO" id="GO:0004316">
    <property type="term" value="F:3-oxoacyl-[acyl-carrier-protein] reductase (NADPH) activity"/>
    <property type="evidence" value="ECO:0007669"/>
    <property type="project" value="UniProtKB-EC"/>
</dbReference>
<proteinExistence type="predicted"/>
<feature type="compositionally biased region" description="Basic residues" evidence="1">
    <location>
        <begin position="77"/>
        <end position="130"/>
    </location>
</feature>
<evidence type="ECO:0000313" key="2">
    <source>
        <dbReference type="EMBL" id="CAA9553810.1"/>
    </source>
</evidence>
<feature type="compositionally biased region" description="Basic residues" evidence="1">
    <location>
        <begin position="242"/>
        <end position="273"/>
    </location>
</feature>
<dbReference type="AlphaFoldDB" id="A0A6J4UN54"/>
<feature type="compositionally biased region" description="Low complexity" evidence="1">
    <location>
        <begin position="182"/>
        <end position="193"/>
    </location>
</feature>
<feature type="compositionally biased region" description="Basic residues" evidence="1">
    <location>
        <begin position="29"/>
        <end position="57"/>
    </location>
</feature>
<feature type="region of interest" description="Disordered" evidence="1">
    <location>
        <begin position="1"/>
        <end position="273"/>
    </location>
</feature>